<dbReference type="Pfam" id="PF00990">
    <property type="entry name" value="GGDEF"/>
    <property type="match status" value="1"/>
</dbReference>
<evidence type="ECO:0000313" key="2">
    <source>
        <dbReference type="EMBL" id="SES14426.1"/>
    </source>
</evidence>
<reference evidence="2 3" key="1">
    <citation type="submission" date="2016-10" db="EMBL/GenBank/DDBJ databases">
        <authorList>
            <person name="de Groot N.N."/>
        </authorList>
    </citation>
    <scope>NUCLEOTIDE SEQUENCE [LARGE SCALE GENOMIC DNA]</scope>
    <source>
        <strain evidence="2 3">AR40</strain>
    </source>
</reference>
<dbReference type="SMART" id="SM01204">
    <property type="entry name" value="FIST_C"/>
    <property type="match status" value="1"/>
</dbReference>
<dbReference type="InterPro" id="IPR019494">
    <property type="entry name" value="FIST_C"/>
</dbReference>
<protein>
    <submittedName>
        <fullName evidence="2">Diguanylate cyclase (GGDEF) domain-containing protein</fullName>
    </submittedName>
</protein>
<dbReference type="OrthoDB" id="9807794at2"/>
<dbReference type="Gene3D" id="3.30.70.270">
    <property type="match status" value="1"/>
</dbReference>
<dbReference type="PANTHER" id="PTHR45138:SF9">
    <property type="entry name" value="DIGUANYLATE CYCLASE DGCM-RELATED"/>
    <property type="match status" value="1"/>
</dbReference>
<sequence length="589" mass="66696">MKQYTYVINDDISLEDVARQISDKIHRNPHVTSVLQVIESSGTEEIIRYGYEKASKWFPNMIIYGMTSQGAIVDGMHDVTIDYNGMGICSLLLFENSTVVAKGYDCHIQTPLECGQDYLNLLNKRKDIKGILLMSSDITLFSEDFARTVLEEYPDVPIFGAMAGTRDVTNDRSMVYFDKEIYNKGIVAVAFCGDDLHIETKKSLGWRPLGKEFVITKSSNDGLVQEIDDKPAIDVYKEYLGVSENRFFYDNTAAFPILFLQNDELVGRVALYCSDGTIKYTMPIPEGTKASFAYARKKYLLSESLQNANDLISFNPQAILIYSCVTRRNFMGDLLADREFLYYKNVCSNSAFTGGYGEFLFSDEGAGLLNGTLIAIGFREGDATLSYIEPYVDEDLIQNEELLPLMERMINLLEKTTDDLRENVLQLYHSANHDELTGIYNRASFNYYYNEIFEKNNGPISAGLFLIDIDHFKHINDTYGHEAGDLVLKKLVAYVNSVLPERAVFCRWGGEEFVCIIDNINKEEAISIAEHIRHTIETSDFSPIPKITISLGVTVISDTETSHKDIFKKVDDALYEAKESGRNKIIFRT</sequence>
<dbReference type="AlphaFoldDB" id="A0A1H9UYA8"/>
<evidence type="ECO:0000259" key="1">
    <source>
        <dbReference type="PROSITE" id="PS50887"/>
    </source>
</evidence>
<dbReference type="FunFam" id="3.30.70.270:FF:000001">
    <property type="entry name" value="Diguanylate cyclase domain protein"/>
    <property type="match status" value="1"/>
</dbReference>
<dbReference type="InterPro" id="IPR000160">
    <property type="entry name" value="GGDEF_dom"/>
</dbReference>
<dbReference type="PANTHER" id="PTHR45138">
    <property type="entry name" value="REGULATORY COMPONENTS OF SENSORY TRANSDUCTION SYSTEM"/>
    <property type="match status" value="1"/>
</dbReference>
<evidence type="ECO:0000313" key="3">
    <source>
        <dbReference type="Proteomes" id="UP000182584"/>
    </source>
</evidence>
<dbReference type="InterPro" id="IPR043128">
    <property type="entry name" value="Rev_trsase/Diguanyl_cyclase"/>
</dbReference>
<organism evidence="2 3">
    <name type="scientific">Butyrivibrio fibrisolvens</name>
    <dbReference type="NCBI Taxonomy" id="831"/>
    <lineage>
        <taxon>Bacteria</taxon>
        <taxon>Bacillati</taxon>
        <taxon>Bacillota</taxon>
        <taxon>Clostridia</taxon>
        <taxon>Lachnospirales</taxon>
        <taxon>Lachnospiraceae</taxon>
        <taxon>Butyrivibrio</taxon>
    </lineage>
</organism>
<proteinExistence type="predicted"/>
<dbReference type="EMBL" id="FOGJ01000020">
    <property type="protein sequence ID" value="SES14426.1"/>
    <property type="molecule type" value="Genomic_DNA"/>
</dbReference>
<dbReference type="GO" id="GO:0043709">
    <property type="term" value="P:cell adhesion involved in single-species biofilm formation"/>
    <property type="evidence" value="ECO:0007669"/>
    <property type="project" value="TreeGrafter"/>
</dbReference>
<dbReference type="PROSITE" id="PS50887">
    <property type="entry name" value="GGDEF"/>
    <property type="match status" value="1"/>
</dbReference>
<dbReference type="GO" id="GO:0005886">
    <property type="term" value="C:plasma membrane"/>
    <property type="evidence" value="ECO:0007669"/>
    <property type="project" value="TreeGrafter"/>
</dbReference>
<dbReference type="Pfam" id="PF08495">
    <property type="entry name" value="FIST"/>
    <property type="match status" value="1"/>
</dbReference>
<dbReference type="SUPFAM" id="SSF55073">
    <property type="entry name" value="Nucleotide cyclase"/>
    <property type="match status" value="1"/>
</dbReference>
<dbReference type="GO" id="GO:1902201">
    <property type="term" value="P:negative regulation of bacterial-type flagellum-dependent cell motility"/>
    <property type="evidence" value="ECO:0007669"/>
    <property type="project" value="TreeGrafter"/>
</dbReference>
<dbReference type="Pfam" id="PF10442">
    <property type="entry name" value="FIST_C"/>
    <property type="match status" value="1"/>
</dbReference>
<gene>
    <name evidence="2" type="ORF">SAMN04487884_12042</name>
</gene>
<dbReference type="InterPro" id="IPR029787">
    <property type="entry name" value="Nucleotide_cyclase"/>
</dbReference>
<dbReference type="InterPro" id="IPR013702">
    <property type="entry name" value="FIST_domain_N"/>
</dbReference>
<dbReference type="NCBIfam" id="TIGR00254">
    <property type="entry name" value="GGDEF"/>
    <property type="match status" value="1"/>
</dbReference>
<dbReference type="Proteomes" id="UP000182584">
    <property type="component" value="Unassembled WGS sequence"/>
</dbReference>
<dbReference type="RefSeq" id="WP_074757310.1">
    <property type="nucleotide sequence ID" value="NZ_FOGJ01000020.1"/>
</dbReference>
<dbReference type="SMART" id="SM00897">
    <property type="entry name" value="FIST"/>
    <property type="match status" value="1"/>
</dbReference>
<dbReference type="GO" id="GO:0052621">
    <property type="term" value="F:diguanylate cyclase activity"/>
    <property type="evidence" value="ECO:0007669"/>
    <property type="project" value="TreeGrafter"/>
</dbReference>
<feature type="domain" description="GGDEF" evidence="1">
    <location>
        <begin position="460"/>
        <end position="589"/>
    </location>
</feature>
<dbReference type="SMART" id="SM00267">
    <property type="entry name" value="GGDEF"/>
    <property type="match status" value="1"/>
</dbReference>
<accession>A0A1H9UYA8</accession>
<dbReference type="InterPro" id="IPR050469">
    <property type="entry name" value="Diguanylate_Cyclase"/>
</dbReference>
<dbReference type="CDD" id="cd01949">
    <property type="entry name" value="GGDEF"/>
    <property type="match status" value="1"/>
</dbReference>
<name>A0A1H9UYA8_BUTFI</name>